<comment type="function">
    <text evidence="1 8">The Vlp and Vsp proteins are antigenically distinct proteins, only one vlp or vsp gene is transcriptionally active at any one time. Switching between these genes is a mechanism of host immune response evasion.</text>
</comment>
<keyword evidence="4 8" id="KW-0472">Membrane</keyword>
<evidence type="ECO:0000256" key="3">
    <source>
        <dbReference type="ARBA" id="ARBA00022729"/>
    </source>
</evidence>
<evidence type="ECO:0000256" key="8">
    <source>
        <dbReference type="RuleBase" id="RU363105"/>
    </source>
</evidence>
<comment type="subcellular location">
    <subcellularLocation>
        <location evidence="2 8">Cell outer membrane</location>
        <topology evidence="2 8">Lipid-anchor</topology>
    </subcellularLocation>
</comment>
<evidence type="ECO:0000313" key="9">
    <source>
        <dbReference type="EMBL" id="AHH07045.1"/>
    </source>
</evidence>
<accession>W5SJH0</accession>
<keyword evidence="5 8" id="KW-0564">Palmitate</keyword>
<dbReference type="HOGENOM" id="CLU_054711_0_0_12"/>
<evidence type="ECO:0000256" key="1">
    <source>
        <dbReference type="ARBA" id="ARBA00003932"/>
    </source>
</evidence>
<keyword evidence="7 8" id="KW-0449">Lipoprotein</keyword>
<evidence type="ECO:0000256" key="4">
    <source>
        <dbReference type="ARBA" id="ARBA00023136"/>
    </source>
</evidence>
<dbReference type="Pfam" id="PF00921">
    <property type="entry name" value="Lipoprotein_2"/>
    <property type="match status" value="1"/>
</dbReference>
<keyword evidence="9" id="KW-0614">Plasmid</keyword>
<evidence type="ECO:0000256" key="2">
    <source>
        <dbReference type="ARBA" id="ARBA00004459"/>
    </source>
</evidence>
<dbReference type="GO" id="GO:0009279">
    <property type="term" value="C:cell outer membrane"/>
    <property type="evidence" value="ECO:0007669"/>
    <property type="project" value="UniProtKB-SubCell"/>
</dbReference>
<evidence type="ECO:0000256" key="7">
    <source>
        <dbReference type="ARBA" id="ARBA00023288"/>
    </source>
</evidence>
<reference evidence="9" key="1">
    <citation type="submission" date="2013-02" db="EMBL/GenBank/DDBJ databases">
        <title>Comparative genomics of Borrelia species.</title>
        <authorList>
            <person name="Schwan T.G."/>
            <person name="Raffel S.J."/>
            <person name="Porcella S.F."/>
        </authorList>
    </citation>
    <scope>NUCLEOTIDE SEQUENCE</scope>
    <source>
        <strain evidence="9">DOU</strain>
        <plasmid evidence="9">unnamed</plasmid>
    </source>
</reference>
<proteinExistence type="predicted"/>
<geneLocation type="plasmid" evidence="9">
    <name>unnamed</name>
</geneLocation>
<organism evidence="9">
    <name type="scientific">Borrelia crocidurae DOU</name>
    <dbReference type="NCBI Taxonomy" id="1293575"/>
    <lineage>
        <taxon>Bacteria</taxon>
        <taxon>Pseudomonadati</taxon>
        <taxon>Spirochaetota</taxon>
        <taxon>Spirochaetia</taxon>
        <taxon>Spirochaetales</taxon>
        <taxon>Borreliaceae</taxon>
        <taxon>Borrelia</taxon>
    </lineage>
</organism>
<dbReference type="EMBL" id="CP004289">
    <property type="protein sequence ID" value="AHH07045.1"/>
    <property type="molecule type" value="Genomic_DNA"/>
</dbReference>
<dbReference type="AlphaFoldDB" id="W5SJH0"/>
<evidence type="ECO:0000256" key="5">
    <source>
        <dbReference type="ARBA" id="ARBA00023139"/>
    </source>
</evidence>
<dbReference type="SUPFAM" id="SSF74748">
    <property type="entry name" value="Variable surface antigen VlsE"/>
    <property type="match status" value="1"/>
</dbReference>
<protein>
    <recommendedName>
        <fullName evidence="8">Variable large protein</fullName>
    </recommendedName>
</protein>
<sequence>MKRAIELSFFIFSIVYDDINHHLLTFFVSLKDKLVRKLIKNINKEAKKMEREGKEGEIKGKREIGRENRMEKIGARMRVKRIILMMMIVMGCNSGGVKEGEQGKNKFLQSLVNVSNEFLNVFTSFGDMVGSVLGLNVNSKKSDVGNYFKKVQETVQGIKDGLNKIVSDMKKEKNPNAEATATVVKKLVSETLDKIIEGAKTASEAISDASEPIGNIAAQNGGGIAGTEIDRLVKGIKNIVEVVLKEGNADAGTDKKADGLTARSNNAQNGEAGKLFDAANAGDAANSKKSAADALKAVGAVTGADILQAIAKNGSSSAIDAAKANAKDGIIAGAIALRAMAKGGKFANDNAGTAEVTTAVKGAAVSAVTKALDTLTVAIRKTIDLGLKNVKDAMKINSNANPVVSDKDASGAKNQ</sequence>
<keyword evidence="3" id="KW-0732">Signal</keyword>
<gene>
    <name evidence="9" type="ORF">BCD_0979</name>
</gene>
<dbReference type="InterPro" id="IPR000680">
    <property type="entry name" value="Borrelia_lipo"/>
</dbReference>
<keyword evidence="6 8" id="KW-0998">Cell outer membrane</keyword>
<name>W5SJH0_9SPIR</name>
<evidence type="ECO:0000256" key="6">
    <source>
        <dbReference type="ARBA" id="ARBA00023237"/>
    </source>
</evidence>